<keyword evidence="2" id="KW-0732">Signal</keyword>
<sequence length="603" mass="61983">MLGSVLIIVPFLAGIQAANDWNIPCVKGQCSYDLPQTTAAPASGTMKIWGSENAITDITPAAGWQILGCDPAALSQNVRLVCMDEDDPGSLCGHLYQTTGAVNKIVRLPGNCGASAFARVANAWTSEDQSIPATVKARLVRRTGTPTVNALAIDTNWDAADWSKTGMVNISINAANFPGAATSIQTPAAPRGGRRSFSSNDVVPRFSDSKTFDIKPVQFSKQKNLFNASLGCGPITGSVNVDVTANVNAQPSLTFTIEGSLFPPEFTTFSVVAAISGNAGGTVDLTADVTGQVDSGKITLFSSTIPGLGIPGIIEVGPIFEVDAQFVGELELEMDLTVGVNLQLNNAQLTFPPDDSASPDASAFSLGDTPLTLDASPSVQATGTLTAHLIPTLSLGVKALGGKGDATIFVALDTSAALVLSLDASAQVTQTIAGANSTATVAPSNDNSTNNTSIVNSTTTADASAPTAVDNSTSISIDNSTNNTSSNDAVPSANSTDVTLLERDTTTSFGGCVQVNGNIAVNAGATGKFFGLFDKTASVSLFTKNFQIFKKCFGDAATPTRRRMRRVAARNLQVRAFTCPVSGLSAPASVTSGTVSSSSISTA</sequence>
<feature type="region of interest" description="Disordered" evidence="1">
    <location>
        <begin position="441"/>
        <end position="493"/>
    </location>
</feature>
<feature type="domain" description="DUF7223" evidence="3">
    <location>
        <begin position="236"/>
        <end position="442"/>
    </location>
</feature>
<evidence type="ECO:0000256" key="2">
    <source>
        <dbReference type="SAM" id="SignalP"/>
    </source>
</evidence>
<organism evidence="4 5">
    <name type="scientific">Mycena alexandri</name>
    <dbReference type="NCBI Taxonomy" id="1745969"/>
    <lineage>
        <taxon>Eukaryota</taxon>
        <taxon>Fungi</taxon>
        <taxon>Dikarya</taxon>
        <taxon>Basidiomycota</taxon>
        <taxon>Agaricomycotina</taxon>
        <taxon>Agaricomycetes</taxon>
        <taxon>Agaricomycetidae</taxon>
        <taxon>Agaricales</taxon>
        <taxon>Marasmiineae</taxon>
        <taxon>Mycenaceae</taxon>
        <taxon>Mycena</taxon>
    </lineage>
</organism>
<evidence type="ECO:0000256" key="1">
    <source>
        <dbReference type="SAM" id="MobiDB-lite"/>
    </source>
</evidence>
<accession>A0AAD6S997</accession>
<evidence type="ECO:0000259" key="3">
    <source>
        <dbReference type="Pfam" id="PF23865"/>
    </source>
</evidence>
<reference evidence="4" key="1">
    <citation type="submission" date="2023-03" db="EMBL/GenBank/DDBJ databases">
        <title>Massive genome expansion in bonnet fungi (Mycena s.s.) driven by repeated elements and novel gene families across ecological guilds.</title>
        <authorList>
            <consortium name="Lawrence Berkeley National Laboratory"/>
            <person name="Harder C.B."/>
            <person name="Miyauchi S."/>
            <person name="Viragh M."/>
            <person name="Kuo A."/>
            <person name="Thoen E."/>
            <person name="Andreopoulos B."/>
            <person name="Lu D."/>
            <person name="Skrede I."/>
            <person name="Drula E."/>
            <person name="Henrissat B."/>
            <person name="Morin E."/>
            <person name="Kohler A."/>
            <person name="Barry K."/>
            <person name="LaButti K."/>
            <person name="Morin E."/>
            <person name="Salamov A."/>
            <person name="Lipzen A."/>
            <person name="Mereny Z."/>
            <person name="Hegedus B."/>
            <person name="Baldrian P."/>
            <person name="Stursova M."/>
            <person name="Weitz H."/>
            <person name="Taylor A."/>
            <person name="Grigoriev I.V."/>
            <person name="Nagy L.G."/>
            <person name="Martin F."/>
            <person name="Kauserud H."/>
        </authorList>
    </citation>
    <scope>NUCLEOTIDE SEQUENCE</scope>
    <source>
        <strain evidence="4">CBHHK200</strain>
    </source>
</reference>
<name>A0AAD6S997_9AGAR</name>
<feature type="chain" id="PRO_5042154811" description="DUF7223 domain-containing protein" evidence="2">
    <location>
        <begin position="18"/>
        <end position="603"/>
    </location>
</feature>
<feature type="compositionally biased region" description="Low complexity" evidence="1">
    <location>
        <begin position="444"/>
        <end position="488"/>
    </location>
</feature>
<dbReference type="Proteomes" id="UP001218188">
    <property type="component" value="Unassembled WGS sequence"/>
</dbReference>
<dbReference type="Pfam" id="PF23865">
    <property type="entry name" value="DUF7223"/>
    <property type="match status" value="1"/>
</dbReference>
<feature type="signal peptide" evidence="2">
    <location>
        <begin position="1"/>
        <end position="17"/>
    </location>
</feature>
<evidence type="ECO:0000313" key="4">
    <source>
        <dbReference type="EMBL" id="KAJ7023264.1"/>
    </source>
</evidence>
<proteinExistence type="predicted"/>
<gene>
    <name evidence="4" type="ORF">C8F04DRAFT_1134894</name>
</gene>
<evidence type="ECO:0000313" key="5">
    <source>
        <dbReference type="Proteomes" id="UP001218188"/>
    </source>
</evidence>
<comment type="caution">
    <text evidence="4">The sequence shown here is derived from an EMBL/GenBank/DDBJ whole genome shotgun (WGS) entry which is preliminary data.</text>
</comment>
<protein>
    <recommendedName>
        <fullName evidence="3">DUF7223 domain-containing protein</fullName>
    </recommendedName>
</protein>
<dbReference type="AlphaFoldDB" id="A0AAD6S997"/>
<keyword evidence="5" id="KW-1185">Reference proteome</keyword>
<dbReference type="EMBL" id="JARJCM010000191">
    <property type="protein sequence ID" value="KAJ7023264.1"/>
    <property type="molecule type" value="Genomic_DNA"/>
</dbReference>
<dbReference type="InterPro" id="IPR055647">
    <property type="entry name" value="DUF7223"/>
</dbReference>